<evidence type="ECO:0000313" key="1">
    <source>
        <dbReference type="EMBL" id="SVE23870.1"/>
    </source>
</evidence>
<reference evidence="1" key="1">
    <citation type="submission" date="2018-05" db="EMBL/GenBank/DDBJ databases">
        <authorList>
            <person name="Lanie J.A."/>
            <person name="Ng W.-L."/>
            <person name="Kazmierczak K.M."/>
            <person name="Andrzejewski T.M."/>
            <person name="Davidsen T.M."/>
            <person name="Wayne K.J."/>
            <person name="Tettelin H."/>
            <person name="Glass J.I."/>
            <person name="Rusch D."/>
            <person name="Podicherti R."/>
            <person name="Tsui H.-C.T."/>
            <person name="Winkler M.E."/>
        </authorList>
    </citation>
    <scope>NUCLEOTIDE SEQUENCE</scope>
</reference>
<feature type="non-terminal residue" evidence="1">
    <location>
        <position position="31"/>
    </location>
</feature>
<sequence length="31" mass="3388">MLVCLLVLASKHAAQSLLMYKICLSLPGHPH</sequence>
<dbReference type="EMBL" id="UINC01203560">
    <property type="protein sequence ID" value="SVE23870.1"/>
    <property type="molecule type" value="Genomic_DNA"/>
</dbReference>
<name>A0A383BVL9_9ZZZZ</name>
<organism evidence="1">
    <name type="scientific">marine metagenome</name>
    <dbReference type="NCBI Taxonomy" id="408172"/>
    <lineage>
        <taxon>unclassified sequences</taxon>
        <taxon>metagenomes</taxon>
        <taxon>ecological metagenomes</taxon>
    </lineage>
</organism>
<gene>
    <name evidence="1" type="ORF">METZ01_LOCUS476724</name>
</gene>
<proteinExistence type="predicted"/>
<dbReference type="AlphaFoldDB" id="A0A383BVL9"/>
<protein>
    <submittedName>
        <fullName evidence="1">Uncharacterized protein</fullName>
    </submittedName>
</protein>
<accession>A0A383BVL9</accession>